<organism evidence="2 3">
    <name type="scientific">Streblomastix strix</name>
    <dbReference type="NCBI Taxonomy" id="222440"/>
    <lineage>
        <taxon>Eukaryota</taxon>
        <taxon>Metamonada</taxon>
        <taxon>Preaxostyla</taxon>
        <taxon>Oxymonadida</taxon>
        <taxon>Streblomastigidae</taxon>
        <taxon>Streblomastix</taxon>
    </lineage>
</organism>
<proteinExistence type="predicted"/>
<dbReference type="EMBL" id="SNRW01036828">
    <property type="protein sequence ID" value="KAA6354146.1"/>
    <property type="molecule type" value="Genomic_DNA"/>
</dbReference>
<protein>
    <recommendedName>
        <fullName evidence="1">TmcB/TmcC TPR repeats domain-containing protein</fullName>
    </recommendedName>
</protein>
<evidence type="ECO:0000313" key="2">
    <source>
        <dbReference type="EMBL" id="KAA6354146.1"/>
    </source>
</evidence>
<comment type="caution">
    <text evidence="2">The sequence shown here is derived from an EMBL/GenBank/DDBJ whole genome shotgun (WGS) entry which is preliminary data.</text>
</comment>
<gene>
    <name evidence="2" type="ORF">EZS28_050327</name>
</gene>
<dbReference type="Pfam" id="PF25474">
    <property type="entry name" value="TPR_TmcB"/>
    <property type="match status" value="1"/>
</dbReference>
<name>A0A5J4T6T0_9EUKA</name>
<accession>A0A5J4T6T0</accession>
<evidence type="ECO:0000313" key="3">
    <source>
        <dbReference type="Proteomes" id="UP000324800"/>
    </source>
</evidence>
<dbReference type="Proteomes" id="UP000324800">
    <property type="component" value="Unassembled WGS sequence"/>
</dbReference>
<evidence type="ECO:0000259" key="1">
    <source>
        <dbReference type="Pfam" id="PF25474"/>
    </source>
</evidence>
<feature type="domain" description="TmcB/TmcC TPR repeats" evidence="1">
    <location>
        <begin position="19"/>
        <end position="138"/>
    </location>
</feature>
<sequence length="172" mass="19760">MQTILPLRFVLYCISNDNNSQSGGSDKKKKNGMNALTFNMKIVQAEEFHEGDKQVMKDFFENITRIHTKFDMIYQNFKQIVESKQKSRSCYEELMVLQPINATVLHNYACFHMDIYHDDDTADIILLRAEVIGEENTQSKIYSKGDNMAQATDPLIVNADSAQSNIDVHDQK</sequence>
<dbReference type="InterPro" id="IPR057352">
    <property type="entry name" value="TPR_TmcB/C"/>
</dbReference>
<dbReference type="OrthoDB" id="439046at2759"/>
<reference evidence="2 3" key="1">
    <citation type="submission" date="2019-03" db="EMBL/GenBank/DDBJ databases">
        <title>Single cell metagenomics reveals metabolic interactions within the superorganism composed of flagellate Streblomastix strix and complex community of Bacteroidetes bacteria on its surface.</title>
        <authorList>
            <person name="Treitli S.C."/>
            <person name="Kolisko M."/>
            <person name="Husnik F."/>
            <person name="Keeling P."/>
            <person name="Hampl V."/>
        </authorList>
    </citation>
    <scope>NUCLEOTIDE SEQUENCE [LARGE SCALE GENOMIC DNA]</scope>
    <source>
        <strain evidence="2">ST1C</strain>
    </source>
</reference>
<dbReference type="AlphaFoldDB" id="A0A5J4T6T0"/>